<gene>
    <name evidence="1" type="ORF">CEXT_507221</name>
</gene>
<organism evidence="1 2">
    <name type="scientific">Caerostris extrusa</name>
    <name type="common">Bark spider</name>
    <name type="synonym">Caerostris bankana</name>
    <dbReference type="NCBI Taxonomy" id="172846"/>
    <lineage>
        <taxon>Eukaryota</taxon>
        <taxon>Metazoa</taxon>
        <taxon>Ecdysozoa</taxon>
        <taxon>Arthropoda</taxon>
        <taxon>Chelicerata</taxon>
        <taxon>Arachnida</taxon>
        <taxon>Araneae</taxon>
        <taxon>Araneomorphae</taxon>
        <taxon>Entelegynae</taxon>
        <taxon>Araneoidea</taxon>
        <taxon>Araneidae</taxon>
        <taxon>Caerostris</taxon>
    </lineage>
</organism>
<comment type="caution">
    <text evidence="1">The sequence shown here is derived from an EMBL/GenBank/DDBJ whole genome shotgun (WGS) entry which is preliminary data.</text>
</comment>
<dbReference type="Proteomes" id="UP001054945">
    <property type="component" value="Unassembled WGS sequence"/>
</dbReference>
<proteinExistence type="predicted"/>
<protein>
    <submittedName>
        <fullName evidence="1">Uncharacterized protein</fullName>
    </submittedName>
</protein>
<evidence type="ECO:0000313" key="2">
    <source>
        <dbReference type="Proteomes" id="UP001054945"/>
    </source>
</evidence>
<dbReference type="AlphaFoldDB" id="A0AAV4W8M6"/>
<accession>A0AAV4W8M6</accession>
<sequence length="113" mass="12411">MPLKSILSVQVFKGRDHRSSGAFSVFLLGSILHDQDTTQEGLLPLQLPSASTILSLLLNFFVPLPFGFPNSQKHPRECNHNVATEANVGDKIALFDVHLVRVEDNKANNSCLS</sequence>
<name>A0AAV4W8M6_CAEEX</name>
<keyword evidence="2" id="KW-1185">Reference proteome</keyword>
<reference evidence="1 2" key="1">
    <citation type="submission" date="2021-06" db="EMBL/GenBank/DDBJ databases">
        <title>Caerostris extrusa draft genome.</title>
        <authorList>
            <person name="Kono N."/>
            <person name="Arakawa K."/>
        </authorList>
    </citation>
    <scope>NUCLEOTIDE SEQUENCE [LARGE SCALE GENOMIC DNA]</scope>
</reference>
<dbReference type="EMBL" id="BPLR01015788">
    <property type="protein sequence ID" value="GIY78728.1"/>
    <property type="molecule type" value="Genomic_DNA"/>
</dbReference>
<evidence type="ECO:0000313" key="1">
    <source>
        <dbReference type="EMBL" id="GIY78728.1"/>
    </source>
</evidence>